<comment type="caution">
    <text evidence="1">The sequence shown here is derived from an EMBL/GenBank/DDBJ whole genome shotgun (WGS) entry which is preliminary data.</text>
</comment>
<accession>A0ABR8C7X2</accession>
<organism evidence="1 2">
    <name type="scientific">Phormidium tenue FACHB-1050</name>
    <dbReference type="NCBI Taxonomy" id="2692857"/>
    <lineage>
        <taxon>Bacteria</taxon>
        <taxon>Bacillati</taxon>
        <taxon>Cyanobacteriota</taxon>
        <taxon>Cyanophyceae</taxon>
        <taxon>Oscillatoriophycideae</taxon>
        <taxon>Oscillatoriales</taxon>
        <taxon>Oscillatoriaceae</taxon>
        <taxon>Phormidium</taxon>
    </lineage>
</organism>
<evidence type="ECO:0000313" key="1">
    <source>
        <dbReference type="EMBL" id="MBD2316357.1"/>
    </source>
</evidence>
<proteinExistence type="predicted"/>
<dbReference type="Proteomes" id="UP000618445">
    <property type="component" value="Unassembled WGS sequence"/>
</dbReference>
<name>A0ABR8C7X2_9CYAN</name>
<sequence length="610" mass="69818">MARSTIYPSSEWISFLRNYGPIPRNDNMYDESIQRALKRKKIQPPIFETAYLSDILKNFQSENPKSIILTGTAGDGKTYQCREIWETLGGSSEEWDRNEKVYTLICASYELVIIKDLSSLTPEQQNEYLPQMALAITSEIREKIYLIAANDGQLVEAWSRIKDNKDVKKIGQVIENLLVEDRQEEEGYNIKLYNLSRQKAAEIFPRILDAVLKHSGWACDRCTYQLDCPIWQNKSRLEGTATNRTTRERLTNLLELSELNEMHLPVRQLLLLVANALLGHPEAREKLLSCKEIPSICEKRKAPLASLYRNIFGENLGDRKRETTEVFKVLRSFSIGTETSNQIDNILIFGADDPDLRSHYNTLVSSDSYYGASLSYQIQQSTYLEGRGTGNREDDFLKALQTQRQRLFFMLPNNYPIDLKLWNLTVFQYAGEYLNDVCKVLKQGKKLPKFIVTRLVRGLNRIFTGLLVNNEDDLILATSGSYSQAKISRVYEKSISVAKDRGESVSVELNVNRVIPFLVVRLSQDIEPVSFNLTVTRYEYLSRVAEGALPSSFSQECYEDVLAFKTQVLKHLAIRKKAENVEDVEESMSLRLLKVNNDGIASPRTFEVNV</sequence>
<dbReference type="EMBL" id="JACJQY010000006">
    <property type="protein sequence ID" value="MBD2316357.1"/>
    <property type="molecule type" value="Genomic_DNA"/>
</dbReference>
<keyword evidence="2" id="KW-1185">Reference proteome</keyword>
<dbReference type="InterPro" id="IPR027417">
    <property type="entry name" value="P-loop_NTPase"/>
</dbReference>
<gene>
    <name evidence="1" type="ORF">H6G05_05785</name>
</gene>
<reference evidence="1 2" key="1">
    <citation type="journal article" date="2020" name="ISME J.">
        <title>Comparative genomics reveals insights into cyanobacterial evolution and habitat adaptation.</title>
        <authorList>
            <person name="Chen M.Y."/>
            <person name="Teng W.K."/>
            <person name="Zhao L."/>
            <person name="Hu C.X."/>
            <person name="Zhou Y.K."/>
            <person name="Han B.P."/>
            <person name="Song L.R."/>
            <person name="Shu W.S."/>
        </authorList>
    </citation>
    <scope>NUCLEOTIDE SEQUENCE [LARGE SCALE GENOMIC DNA]</scope>
    <source>
        <strain evidence="1 2">FACHB-1050</strain>
    </source>
</reference>
<evidence type="ECO:0000313" key="2">
    <source>
        <dbReference type="Proteomes" id="UP000618445"/>
    </source>
</evidence>
<protein>
    <submittedName>
        <fullName evidence="1">Uncharacterized protein</fullName>
    </submittedName>
</protein>
<dbReference type="RefSeq" id="WP_055073595.1">
    <property type="nucleotide sequence ID" value="NZ_CAWPQU010000056.1"/>
</dbReference>
<dbReference type="SUPFAM" id="SSF52540">
    <property type="entry name" value="P-loop containing nucleoside triphosphate hydrolases"/>
    <property type="match status" value="1"/>
</dbReference>